<keyword evidence="2" id="KW-1185">Reference proteome</keyword>
<dbReference type="EMBL" id="JYDW01000220">
    <property type="protein sequence ID" value="KRZ51632.1"/>
    <property type="molecule type" value="Genomic_DNA"/>
</dbReference>
<dbReference type="AlphaFoldDB" id="A0A0V1KWD4"/>
<proteinExistence type="predicted"/>
<dbReference type="Proteomes" id="UP000054721">
    <property type="component" value="Unassembled WGS sequence"/>
</dbReference>
<evidence type="ECO:0000313" key="2">
    <source>
        <dbReference type="Proteomes" id="UP000054721"/>
    </source>
</evidence>
<gene>
    <name evidence="1" type="ORF">T02_13891</name>
</gene>
<accession>A0A0V1KWD4</accession>
<name>A0A0V1KWD4_9BILA</name>
<sequence>MSQLQEYVPSKYQSNGILVELGAPKVLFHLVNIGKKQVRIRKAPLKPAQKLATVQDYLIPSLEYRLGVPGISRKLFESVDGAIWLTDYVLSLHNTLHGWRKPDFVLVKDGTAHIMDVAVPWEKGTIMHESPVAETKTERIRNFVFGLRVAKVVDIDPLGSMGLSKGSIKAKKSKGG</sequence>
<evidence type="ECO:0000313" key="1">
    <source>
        <dbReference type="EMBL" id="KRZ51632.1"/>
    </source>
</evidence>
<dbReference type="OrthoDB" id="8063823at2759"/>
<comment type="caution">
    <text evidence="1">The sequence shown here is derived from an EMBL/GenBank/DDBJ whole genome shotgun (WGS) entry which is preliminary data.</text>
</comment>
<organism evidence="1 2">
    <name type="scientific">Trichinella nativa</name>
    <dbReference type="NCBI Taxonomy" id="6335"/>
    <lineage>
        <taxon>Eukaryota</taxon>
        <taxon>Metazoa</taxon>
        <taxon>Ecdysozoa</taxon>
        <taxon>Nematoda</taxon>
        <taxon>Enoplea</taxon>
        <taxon>Dorylaimia</taxon>
        <taxon>Trichinellida</taxon>
        <taxon>Trichinellidae</taxon>
        <taxon>Trichinella</taxon>
    </lineage>
</organism>
<reference evidence="1 2" key="1">
    <citation type="submission" date="2015-05" db="EMBL/GenBank/DDBJ databases">
        <title>Evolution of Trichinella species and genotypes.</title>
        <authorList>
            <person name="Korhonen P.K."/>
            <person name="Edoardo P."/>
            <person name="Giuseppe L.R."/>
            <person name="Gasser R.B."/>
        </authorList>
    </citation>
    <scope>NUCLEOTIDE SEQUENCE [LARGE SCALE GENOMIC DNA]</scope>
    <source>
        <strain evidence="1">ISS10</strain>
    </source>
</reference>
<protein>
    <submittedName>
        <fullName evidence="1">Uncharacterized protein</fullName>
    </submittedName>
</protein>